<evidence type="ECO:0000256" key="1">
    <source>
        <dbReference type="SAM" id="Coils"/>
    </source>
</evidence>
<feature type="region of interest" description="Disordered" evidence="2">
    <location>
        <begin position="152"/>
        <end position="182"/>
    </location>
</feature>
<dbReference type="STRING" id="1088818.A0A2I0AG33"/>
<dbReference type="InterPro" id="IPR021827">
    <property type="entry name" value="Nup186/Nup192/Nup205"/>
</dbReference>
<organism evidence="4 5">
    <name type="scientific">Apostasia shenzhenica</name>
    <dbReference type="NCBI Taxonomy" id="1088818"/>
    <lineage>
        <taxon>Eukaryota</taxon>
        <taxon>Viridiplantae</taxon>
        <taxon>Streptophyta</taxon>
        <taxon>Embryophyta</taxon>
        <taxon>Tracheophyta</taxon>
        <taxon>Spermatophyta</taxon>
        <taxon>Magnoliopsida</taxon>
        <taxon>Liliopsida</taxon>
        <taxon>Asparagales</taxon>
        <taxon>Orchidaceae</taxon>
        <taxon>Apostasioideae</taxon>
        <taxon>Apostasia</taxon>
    </lineage>
</organism>
<evidence type="ECO:0000259" key="3">
    <source>
        <dbReference type="PROSITE" id="PS51840"/>
    </source>
</evidence>
<dbReference type="EMBL" id="KZ451982">
    <property type="protein sequence ID" value="PKA54501.1"/>
    <property type="molecule type" value="Genomic_DNA"/>
</dbReference>
<name>A0A2I0AG33_9ASPA</name>
<evidence type="ECO:0000313" key="5">
    <source>
        <dbReference type="Proteomes" id="UP000236161"/>
    </source>
</evidence>
<dbReference type="PANTHER" id="PTHR31344:SF15">
    <property type="entry name" value="EEIG1_EHBP1 PROTEIN AMINO-TERMINAL DOMAIN PROTEIN"/>
    <property type="match status" value="1"/>
</dbReference>
<evidence type="ECO:0000313" key="4">
    <source>
        <dbReference type="EMBL" id="PKA54501.1"/>
    </source>
</evidence>
<feature type="compositionally biased region" description="Basic and acidic residues" evidence="2">
    <location>
        <begin position="165"/>
        <end position="178"/>
    </location>
</feature>
<dbReference type="GO" id="GO:0005643">
    <property type="term" value="C:nuclear pore"/>
    <property type="evidence" value="ECO:0007669"/>
    <property type="project" value="InterPro"/>
</dbReference>
<accession>A0A2I0AG33</accession>
<dbReference type="PROSITE" id="PS51840">
    <property type="entry name" value="C2_NT"/>
    <property type="match status" value="1"/>
</dbReference>
<dbReference type="PANTHER" id="PTHR31344">
    <property type="entry name" value="NUCLEAR PORE COMPLEX PROTEIN NUP205"/>
    <property type="match status" value="1"/>
</dbReference>
<reference evidence="4 5" key="1">
    <citation type="journal article" date="2017" name="Nature">
        <title>The Apostasia genome and the evolution of orchids.</title>
        <authorList>
            <person name="Zhang G.Q."/>
            <person name="Liu K.W."/>
            <person name="Li Z."/>
            <person name="Lohaus R."/>
            <person name="Hsiao Y.Y."/>
            <person name="Niu S.C."/>
            <person name="Wang J.Y."/>
            <person name="Lin Y.C."/>
            <person name="Xu Q."/>
            <person name="Chen L.J."/>
            <person name="Yoshida K."/>
            <person name="Fujiwara S."/>
            <person name="Wang Z.W."/>
            <person name="Zhang Y.Q."/>
            <person name="Mitsuda N."/>
            <person name="Wang M."/>
            <person name="Liu G.H."/>
            <person name="Pecoraro L."/>
            <person name="Huang H.X."/>
            <person name="Xiao X.J."/>
            <person name="Lin M."/>
            <person name="Wu X.Y."/>
            <person name="Wu W.L."/>
            <person name="Chen Y.Y."/>
            <person name="Chang S.B."/>
            <person name="Sakamoto S."/>
            <person name="Ohme-Takagi M."/>
            <person name="Yagi M."/>
            <person name="Zeng S.J."/>
            <person name="Shen C.Y."/>
            <person name="Yeh C.M."/>
            <person name="Luo Y.B."/>
            <person name="Tsai W.C."/>
            <person name="Van de Peer Y."/>
            <person name="Liu Z.J."/>
        </authorList>
    </citation>
    <scope>NUCLEOTIDE SEQUENCE [LARGE SCALE GENOMIC DNA]</scope>
    <source>
        <strain evidence="5">cv. Shenzhen</strain>
        <tissue evidence="4">Stem</tissue>
    </source>
</reference>
<feature type="coiled-coil region" evidence="1">
    <location>
        <begin position="510"/>
        <end position="537"/>
    </location>
</feature>
<feature type="domain" description="C2 NT-type" evidence="3">
    <location>
        <begin position="7"/>
        <end position="154"/>
    </location>
</feature>
<dbReference type="Pfam" id="PF10358">
    <property type="entry name" value="NT-C2"/>
    <property type="match status" value="1"/>
</dbReference>
<keyword evidence="1" id="KW-0175">Coiled coil</keyword>
<dbReference type="Proteomes" id="UP000236161">
    <property type="component" value="Unassembled WGS sequence"/>
</dbReference>
<dbReference type="AlphaFoldDB" id="A0A2I0AG33"/>
<gene>
    <name evidence="4" type="ORF">AXF42_Ash000335</name>
</gene>
<dbReference type="OrthoDB" id="20172at2759"/>
<proteinExistence type="predicted"/>
<evidence type="ECO:0000256" key="2">
    <source>
        <dbReference type="SAM" id="MobiDB-lite"/>
    </source>
</evidence>
<protein>
    <recommendedName>
        <fullName evidence="3">C2 NT-type domain-containing protein</fullName>
    </recommendedName>
</protein>
<dbReference type="InterPro" id="IPR019448">
    <property type="entry name" value="NT-C2"/>
</dbReference>
<sequence>MVLGLRSKNRRGTSILVDYIVELREIKPWPPSPSLKSIHSVVLQWENGDKSSGSTNPSSPSLSEGKIEFNESFKLQVSLMKEGGGFQKNILQIQLYEMRKEKAVKGQHLGIAALNLADYGIIKDSMKVGVPINLKRSFRNYTQPVLYVKIQGNERNSPGSSSRESLSKDVSLDKDGKESVSALMSEEYAEEEAEIASFTDEDVSLHSSLTIPPSVVHTNSDFPRLSNHEDGDLHENGLETAMKERFEEDHVGSSSPANPAATEELDLVSDEKQEPVLVDVLLEEMSTQSSPVVLSHDRESKENGDFGFCDSPKLDSFSANDKVVDLHEDKVLISTGSLSSKEVFSRKLLKEDSGTDEIDGTNSLVSNLHLERQNNDSMDDVEYRILDANFQEDRGVQSHVKASQNCNDENDEENENEKFVENDMFPDPTAQHHDHLSSSIRIRSRRVYRERLNSLSYSAKSSITLPGGIDNEDANQYMEDVKEIGVMEDVNSGGFRSKQNTNNASRFPKKLYYDNKVDELERKIKMLEGELRDAAAVEMGLYAMVAEHGSSTHKVHTPARRLWRLYFHASKLLSGERRASAAKNAVSGLVLVAKACGNDVPRLTFWLSNSIVLRAMVNHATGSSEMPESFRDFAAENVYVTSRKGKKSQLKWESTHHQKDSSSFNMELHQWEDPQTFAAALEKVETWIFSRIIESVWWQTLTPHMQSWEDGEESKDLSLWNKKFERESSLDCNKEKSYSCEIWNKAFQDVCERLCPVRAERHECGCLPIIAKLVMEQCVARLDVAMFNAILRQSDEEIPTDPVADPVSNCDVLPVTPGKLSFGAGAQVKNAIGSWSRLLTDLFGMDVDESSQGKNDDDDERVDTGASLKSFHLLNSLSDLLMLPKDMLLEDTIRKEMCSTFSSSVIERILVKFLPDEFCSEPVPASVFKSLESEDPMEINDKGTVRTVPCSAYPITYSPPSVSAIESIIRGFRSKPDLNRVGSLSVFRKSHTSDDELDELDSPLSAIILDRSSSPAEMAAEKMSIWPSFRHQLLRDVWRFDD</sequence>
<keyword evidence="5" id="KW-1185">Reference proteome</keyword>
<feature type="compositionally biased region" description="Polar residues" evidence="2">
    <location>
        <begin position="153"/>
        <end position="164"/>
    </location>
</feature>